<feature type="domain" description="AB hydrolase-1" evidence="1">
    <location>
        <begin position="66"/>
        <end position="132"/>
    </location>
</feature>
<dbReference type="PANTHER" id="PTHR46438:SF2">
    <property type="entry name" value="ALPHA_BETA-HYDROLASES SUPERFAMILY PROTEIN"/>
    <property type="match status" value="1"/>
</dbReference>
<proteinExistence type="predicted"/>
<gene>
    <name evidence="2" type="ORF">IAC96_12765</name>
</gene>
<accession>A0A9D1EGF3</accession>
<dbReference type="PANTHER" id="PTHR46438">
    <property type="entry name" value="ALPHA/BETA-HYDROLASES SUPERFAMILY PROTEIN"/>
    <property type="match status" value="1"/>
</dbReference>
<dbReference type="Gene3D" id="3.40.50.1820">
    <property type="entry name" value="alpha/beta hydrolase"/>
    <property type="match status" value="1"/>
</dbReference>
<dbReference type="GO" id="GO:0016787">
    <property type="term" value="F:hydrolase activity"/>
    <property type="evidence" value="ECO:0007669"/>
    <property type="project" value="UniProtKB-KW"/>
</dbReference>
<dbReference type="InterPro" id="IPR029058">
    <property type="entry name" value="AB_hydrolase_fold"/>
</dbReference>
<protein>
    <submittedName>
        <fullName evidence="2">Alpha/beta hydrolase</fullName>
    </submittedName>
</protein>
<evidence type="ECO:0000313" key="3">
    <source>
        <dbReference type="Proteomes" id="UP000824201"/>
    </source>
</evidence>
<dbReference type="AlphaFoldDB" id="A0A9D1EGF3"/>
<comment type="caution">
    <text evidence="2">The sequence shown here is derived from an EMBL/GenBank/DDBJ whole genome shotgun (WGS) entry which is preliminary data.</text>
</comment>
<evidence type="ECO:0000259" key="1">
    <source>
        <dbReference type="Pfam" id="PF00561"/>
    </source>
</evidence>
<dbReference type="Proteomes" id="UP000824201">
    <property type="component" value="Unassembled WGS sequence"/>
</dbReference>
<evidence type="ECO:0000313" key="2">
    <source>
        <dbReference type="EMBL" id="HIR89809.1"/>
    </source>
</evidence>
<sequence>MFKPMNLKKKLFTIFSSIASVTAAISIINKIIFHNAQKNIKPPVLSHTYHWRLGDISYTCTGSGHPILLIHSLDNTSSSYEWEKVITELSKTRTVYTLDLLGCGFSEKPNFTYVNFVFVQLINDFITNIIGARTDVVTSGNSSSLVLTSCIYNKKLFNKIMLINPESISECNKMPDKTGRLHSFYYSLPIYGTLAYNIVSSRKMIQHKLQKRRVMTIPSTDIDQLYQMAHMGGYHAKYLYASLCGKYMGISIESILRKIDNNICILGGEFVPEIHNIIKQYQEINPAIEASIAENCSYDIPQENPKSILDMISYF</sequence>
<reference evidence="2" key="2">
    <citation type="journal article" date="2021" name="PeerJ">
        <title>Extensive microbial diversity within the chicken gut microbiome revealed by metagenomics and culture.</title>
        <authorList>
            <person name="Gilroy R."/>
            <person name="Ravi A."/>
            <person name="Getino M."/>
            <person name="Pursley I."/>
            <person name="Horton D.L."/>
            <person name="Alikhan N.F."/>
            <person name="Baker D."/>
            <person name="Gharbi K."/>
            <person name="Hall N."/>
            <person name="Watson M."/>
            <person name="Adriaenssens E.M."/>
            <person name="Foster-Nyarko E."/>
            <person name="Jarju S."/>
            <person name="Secka A."/>
            <person name="Antonio M."/>
            <person name="Oren A."/>
            <person name="Chaudhuri R.R."/>
            <person name="La Ragione R."/>
            <person name="Hildebrand F."/>
            <person name="Pallen M.J."/>
        </authorList>
    </citation>
    <scope>NUCLEOTIDE SEQUENCE</scope>
    <source>
        <strain evidence="2">ChiW13-3771</strain>
    </source>
</reference>
<dbReference type="Pfam" id="PF00561">
    <property type="entry name" value="Abhydrolase_1"/>
    <property type="match status" value="1"/>
</dbReference>
<reference evidence="2" key="1">
    <citation type="submission" date="2020-10" db="EMBL/GenBank/DDBJ databases">
        <authorList>
            <person name="Gilroy R."/>
        </authorList>
    </citation>
    <scope>NUCLEOTIDE SEQUENCE</scope>
    <source>
        <strain evidence="2">ChiW13-3771</strain>
    </source>
</reference>
<dbReference type="SUPFAM" id="SSF53474">
    <property type="entry name" value="alpha/beta-Hydrolases"/>
    <property type="match status" value="1"/>
</dbReference>
<organism evidence="2 3">
    <name type="scientific">Candidatus Fimimorpha faecalis</name>
    <dbReference type="NCBI Taxonomy" id="2840824"/>
    <lineage>
        <taxon>Bacteria</taxon>
        <taxon>Bacillati</taxon>
        <taxon>Bacillota</taxon>
        <taxon>Clostridia</taxon>
        <taxon>Eubacteriales</taxon>
        <taxon>Candidatus Fimimorpha</taxon>
    </lineage>
</organism>
<dbReference type="EMBL" id="DVHN01000181">
    <property type="protein sequence ID" value="HIR89809.1"/>
    <property type="molecule type" value="Genomic_DNA"/>
</dbReference>
<dbReference type="InterPro" id="IPR000073">
    <property type="entry name" value="AB_hydrolase_1"/>
</dbReference>
<keyword evidence="2" id="KW-0378">Hydrolase</keyword>
<name>A0A9D1EGF3_9FIRM</name>